<dbReference type="OrthoDB" id="6495095at2"/>
<evidence type="ECO:0000259" key="1">
    <source>
        <dbReference type="PROSITE" id="PS50983"/>
    </source>
</evidence>
<dbReference type="InterPro" id="IPR002491">
    <property type="entry name" value="ABC_transptr_periplasmic_BD"/>
</dbReference>
<name>A0A261U1T6_9BORD</name>
<feature type="domain" description="Fe/B12 periplasmic-binding" evidence="1">
    <location>
        <begin position="54"/>
        <end position="304"/>
    </location>
</feature>
<dbReference type="Proteomes" id="UP000216913">
    <property type="component" value="Unassembled WGS sequence"/>
</dbReference>
<comment type="caution">
    <text evidence="2">The sequence shown here is derived from an EMBL/GenBank/DDBJ whole genome shotgun (WGS) entry which is preliminary data.</text>
</comment>
<dbReference type="Gene3D" id="3.40.50.1980">
    <property type="entry name" value="Nitrogenase molybdenum iron protein domain"/>
    <property type="match status" value="2"/>
</dbReference>
<dbReference type="EMBL" id="NEVP01000001">
    <property type="protein sequence ID" value="OZI55447.1"/>
    <property type="molecule type" value="Genomic_DNA"/>
</dbReference>
<dbReference type="GO" id="GO:0071281">
    <property type="term" value="P:cellular response to iron ion"/>
    <property type="evidence" value="ECO:0007669"/>
    <property type="project" value="TreeGrafter"/>
</dbReference>
<dbReference type="SUPFAM" id="SSF53807">
    <property type="entry name" value="Helical backbone' metal receptor"/>
    <property type="match status" value="1"/>
</dbReference>
<dbReference type="RefSeq" id="WP_094798503.1">
    <property type="nucleotide sequence ID" value="NZ_NEVP01000001.1"/>
</dbReference>
<evidence type="ECO:0000313" key="3">
    <source>
        <dbReference type="Proteomes" id="UP000216913"/>
    </source>
</evidence>
<evidence type="ECO:0000313" key="2">
    <source>
        <dbReference type="EMBL" id="OZI55447.1"/>
    </source>
</evidence>
<organism evidence="2 3">
    <name type="scientific">Bordetella genomosp. 5</name>
    <dbReference type="NCBI Taxonomy" id="1395608"/>
    <lineage>
        <taxon>Bacteria</taxon>
        <taxon>Pseudomonadati</taxon>
        <taxon>Pseudomonadota</taxon>
        <taxon>Betaproteobacteria</taxon>
        <taxon>Burkholderiales</taxon>
        <taxon>Alcaligenaceae</taxon>
        <taxon>Bordetella</taxon>
    </lineage>
</organism>
<sequence>MPGVIPVWAQASATTPQLQVQVATAPAHAPAATPPIQVRDDLGRQVTLAAPARRAITLTPHATELVYAAGAGAYLAGTVRASDYPPAARALPGIGDAMQPDPERVVRLNPDLILGWQPATAAGLTGIAGKLGTPIFYSDPQRLDDIPSSIERYGRLFGTTATADAEAARLRARLAGLRAAYAGKPKVRVFVQAGTDPLYTLNDSSIVSDALTLCGGVNVFGQAPVVAPQVSLESVLAARPDAVIAGVQSAAEAETLRRRWHDTRLPAALAGHVYALDADALYRPGPRLVDLSAALCEMLDRVRP</sequence>
<dbReference type="AlphaFoldDB" id="A0A261U1T6"/>
<reference evidence="2 3" key="1">
    <citation type="submission" date="2017-05" db="EMBL/GenBank/DDBJ databases">
        <title>Complete and WGS of Bordetella genogroups.</title>
        <authorList>
            <person name="Spilker T."/>
            <person name="LiPuma J."/>
        </authorList>
    </citation>
    <scope>NUCLEOTIDE SEQUENCE [LARGE SCALE GENOMIC DNA]</scope>
    <source>
        <strain evidence="2 3">AU10456</strain>
    </source>
</reference>
<dbReference type="PROSITE" id="PS50983">
    <property type="entry name" value="FE_B12_PBP"/>
    <property type="match status" value="1"/>
</dbReference>
<dbReference type="InterPro" id="IPR050902">
    <property type="entry name" value="ABC_Transporter_SBP"/>
</dbReference>
<dbReference type="PANTHER" id="PTHR30535">
    <property type="entry name" value="VITAMIN B12-BINDING PROTEIN"/>
    <property type="match status" value="1"/>
</dbReference>
<dbReference type="PANTHER" id="PTHR30535:SF34">
    <property type="entry name" value="MOLYBDATE-BINDING PROTEIN MOLA"/>
    <property type="match status" value="1"/>
</dbReference>
<keyword evidence="3" id="KW-1185">Reference proteome</keyword>
<dbReference type="Pfam" id="PF01497">
    <property type="entry name" value="Peripla_BP_2"/>
    <property type="match status" value="1"/>
</dbReference>
<dbReference type="CDD" id="cd01144">
    <property type="entry name" value="BtuF"/>
    <property type="match status" value="1"/>
</dbReference>
<protein>
    <submittedName>
        <fullName evidence="2">Cobalamin-binding protein</fullName>
    </submittedName>
</protein>
<gene>
    <name evidence="2" type="ORF">CAL25_03360</name>
</gene>
<proteinExistence type="predicted"/>
<accession>A0A261U1T6</accession>